<evidence type="ECO:0000256" key="3">
    <source>
        <dbReference type="ARBA" id="ARBA00004196"/>
    </source>
</evidence>
<evidence type="ECO:0000256" key="2">
    <source>
        <dbReference type="ARBA" id="ARBA00004141"/>
    </source>
</evidence>
<evidence type="ECO:0000256" key="8">
    <source>
        <dbReference type="ARBA" id="ARBA00023136"/>
    </source>
</evidence>
<evidence type="ECO:0000256" key="4">
    <source>
        <dbReference type="ARBA" id="ARBA00007931"/>
    </source>
</evidence>
<dbReference type="GO" id="GO:0016020">
    <property type="term" value="C:membrane"/>
    <property type="evidence" value="ECO:0007669"/>
    <property type="project" value="UniProtKB-SubCell"/>
</dbReference>
<evidence type="ECO:0000256" key="9">
    <source>
        <dbReference type="SAM" id="Coils"/>
    </source>
</evidence>
<name>A0A4R0XJ84_9BURK</name>
<comment type="caution">
    <text evidence="12">The sequence shown here is derived from an EMBL/GenBank/DDBJ whole genome shotgun (WGS) entry which is preliminary data.</text>
</comment>
<feature type="transmembrane region" description="Helical" evidence="10">
    <location>
        <begin position="379"/>
        <end position="397"/>
    </location>
</feature>
<evidence type="ECO:0000259" key="11">
    <source>
        <dbReference type="Pfam" id="PF02163"/>
    </source>
</evidence>
<accession>A0A4R0XJ84</accession>
<keyword evidence="6 10" id="KW-1133">Transmembrane helix</keyword>
<feature type="domain" description="Peptidase M50" evidence="11">
    <location>
        <begin position="188"/>
        <end position="265"/>
    </location>
</feature>
<evidence type="ECO:0000256" key="10">
    <source>
        <dbReference type="SAM" id="Phobius"/>
    </source>
</evidence>
<dbReference type="InterPro" id="IPR050465">
    <property type="entry name" value="UPF0194_transport"/>
</dbReference>
<feature type="transmembrane region" description="Helical" evidence="10">
    <location>
        <begin position="142"/>
        <end position="166"/>
    </location>
</feature>
<comment type="cofactor">
    <cofactor evidence="1">
        <name>Zn(2+)</name>
        <dbReference type="ChEBI" id="CHEBI:29105"/>
    </cofactor>
</comment>
<comment type="similarity">
    <text evidence="4">Belongs to the peptidase M50B family.</text>
</comment>
<feature type="transmembrane region" description="Helical" evidence="10">
    <location>
        <begin position="278"/>
        <end position="298"/>
    </location>
</feature>
<dbReference type="PANTHER" id="PTHR32347:SF23">
    <property type="entry name" value="BLL5650 PROTEIN"/>
    <property type="match status" value="1"/>
</dbReference>
<proteinExistence type="inferred from homology"/>
<protein>
    <submittedName>
        <fullName evidence="12">Peptidase M50</fullName>
    </submittedName>
</protein>
<reference evidence="12 13" key="1">
    <citation type="submission" date="2017-02" db="EMBL/GenBank/DDBJ databases">
        <title>Paraburkholderia sophoroidis sp. nov. and Paraburkholderia steynii sp. nov. rhizobial symbionts of the fynbos legume Hypocalyptus sophoroides.</title>
        <authorList>
            <person name="Steenkamp E.T."/>
            <person name="Beukes C.W."/>
            <person name="Van Zyl E."/>
            <person name="Avontuur J."/>
            <person name="Chan W.Y."/>
            <person name="Hassen A."/>
            <person name="Palmer M."/>
            <person name="Mthombeni L."/>
            <person name="Phalane F."/>
            <person name="Sereme K."/>
            <person name="Venter S.N."/>
        </authorList>
    </citation>
    <scope>NUCLEOTIDE SEQUENCE [LARGE SCALE GENOMIC DNA]</scope>
    <source>
        <strain evidence="12 13">HC1.1ba</strain>
    </source>
</reference>
<sequence length="698" mass="79030">MPFDPDQPAPALREDLRLGEAANGRDGEPCWMIQDMVVNRFYRIGWLEFECLIRWDRSPAQICAEIGEQTALHPDIEQILDFRRFLERHQLLKPTPESLARLQHSEVSGGWLTWRWWLHHYLFFRIPLLRPQLMLARLAKRLGWLFTLVTPIVVVLLSALGIVLVLQQWDTFSTDVVESFSAEGLLSFAIALVVAKTLHELAHALVATRLGLRVAHMGIAFVVLWPMLYTDTGESWKLRSSRQRLAIASAGILCELSLAGLATLGWSLTDPGPLRNALLYLATTSWVLSLGLNASPFMRFDGYFILSDLLDFPNLHQRASALARVSIRRALLGFDEDWPEPFRASQRRMLVAFEFVTWLYRLVLFLGIAVTVYLFFFKLLGAFLFVVEVTWFILMPVGRELRYWWSNRSRIRPGRKLLFGVLAAGFVLLIALPWRTQIHAEGVARTERQLRVFVPFPARIQTIHRVGQVQADDTLMIMDEPDIATHMSASEAGIRGYEARLSGLIADAGGLDQQAAIRERLRVQYEEAKAARSEIARLILHAPFAGKWMDVNPEWRPGQWMSPKEPVGVLVDPSRWQVDAYVRQDDVQRLAPGDDARFYPAGHAVPVKGHVLAIDTTRTRQLAHPMLASRYKGPVVVSADRDTLTPNPPVFHVLVQLDSAPPALWETRGQLQIDGNRRSLLIEGGTHLIAALVKESGF</sequence>
<evidence type="ECO:0000256" key="1">
    <source>
        <dbReference type="ARBA" id="ARBA00001947"/>
    </source>
</evidence>
<dbReference type="InterPro" id="IPR008915">
    <property type="entry name" value="Peptidase_M50"/>
</dbReference>
<dbReference type="GO" id="GO:0030313">
    <property type="term" value="C:cell envelope"/>
    <property type="evidence" value="ECO:0007669"/>
    <property type="project" value="UniProtKB-SubCell"/>
</dbReference>
<evidence type="ECO:0000313" key="12">
    <source>
        <dbReference type="EMBL" id="TCG08925.1"/>
    </source>
</evidence>
<dbReference type="GO" id="GO:0006508">
    <property type="term" value="P:proteolysis"/>
    <property type="evidence" value="ECO:0007669"/>
    <property type="project" value="InterPro"/>
</dbReference>
<dbReference type="Proteomes" id="UP000294200">
    <property type="component" value="Unassembled WGS sequence"/>
</dbReference>
<keyword evidence="5 10" id="KW-0812">Transmembrane</keyword>
<keyword evidence="13" id="KW-1185">Reference proteome</keyword>
<dbReference type="AlphaFoldDB" id="A0A4R0XJ84"/>
<comment type="subcellular location">
    <subcellularLocation>
        <location evidence="3">Cell envelope</location>
    </subcellularLocation>
    <subcellularLocation>
        <location evidence="2">Membrane</location>
        <topology evidence="2">Multi-pass membrane protein</topology>
    </subcellularLocation>
</comment>
<evidence type="ECO:0000256" key="7">
    <source>
        <dbReference type="ARBA" id="ARBA00023054"/>
    </source>
</evidence>
<gene>
    <name evidence="12" type="ORF">BZM27_08670</name>
</gene>
<dbReference type="PANTHER" id="PTHR32347">
    <property type="entry name" value="EFFLUX SYSTEM COMPONENT YKNX-RELATED"/>
    <property type="match status" value="1"/>
</dbReference>
<feature type="coiled-coil region" evidence="9">
    <location>
        <begin position="511"/>
        <end position="538"/>
    </location>
</feature>
<dbReference type="Pfam" id="PF02163">
    <property type="entry name" value="Peptidase_M50"/>
    <property type="match status" value="1"/>
</dbReference>
<feature type="transmembrane region" description="Helical" evidence="10">
    <location>
        <begin position="417"/>
        <end position="434"/>
    </location>
</feature>
<keyword evidence="7 9" id="KW-0175">Coiled coil</keyword>
<keyword evidence="8 10" id="KW-0472">Membrane</keyword>
<evidence type="ECO:0000313" key="13">
    <source>
        <dbReference type="Proteomes" id="UP000294200"/>
    </source>
</evidence>
<feature type="transmembrane region" description="Helical" evidence="10">
    <location>
        <begin position="350"/>
        <end position="373"/>
    </location>
</feature>
<evidence type="ECO:0000256" key="6">
    <source>
        <dbReference type="ARBA" id="ARBA00022989"/>
    </source>
</evidence>
<evidence type="ECO:0000256" key="5">
    <source>
        <dbReference type="ARBA" id="ARBA00022692"/>
    </source>
</evidence>
<dbReference type="EMBL" id="MWML01000022">
    <property type="protein sequence ID" value="TCG08925.1"/>
    <property type="molecule type" value="Genomic_DNA"/>
</dbReference>
<feature type="transmembrane region" description="Helical" evidence="10">
    <location>
        <begin position="245"/>
        <end position="266"/>
    </location>
</feature>
<organism evidence="12 13">
    <name type="scientific">Paraburkholderia steynii</name>
    <dbReference type="NCBI Taxonomy" id="1245441"/>
    <lineage>
        <taxon>Bacteria</taxon>
        <taxon>Pseudomonadati</taxon>
        <taxon>Pseudomonadota</taxon>
        <taxon>Betaproteobacteria</taxon>
        <taxon>Burkholderiales</taxon>
        <taxon>Burkholderiaceae</taxon>
        <taxon>Paraburkholderia</taxon>
    </lineage>
</organism>